<accession>A0A4D7CTV5</accession>
<name>A0A4D7CTV5_9ENTE</name>
<protein>
    <submittedName>
        <fullName evidence="1">Uncharacterized protein</fullName>
    </submittedName>
</protein>
<dbReference type="Proteomes" id="UP000298615">
    <property type="component" value="Chromosome"/>
</dbReference>
<dbReference type="RefSeq" id="WP_136952644.1">
    <property type="nucleotide sequence ID" value="NZ_CP039712.1"/>
</dbReference>
<reference evidence="1 2" key="1">
    <citation type="submission" date="2019-04" db="EMBL/GenBank/DDBJ databases">
        <title>Vagococcus sp. nov., isolated from faeces of yaks (Bos grunniens).</title>
        <authorList>
            <person name="Ge Y."/>
        </authorList>
    </citation>
    <scope>NUCLEOTIDE SEQUENCE [LARGE SCALE GENOMIC DNA]</scope>
    <source>
        <strain evidence="1 2">MN-17</strain>
    </source>
</reference>
<gene>
    <name evidence="1" type="ORF">FA707_01945</name>
</gene>
<sequence>MPKKTFQSIKQFELMQCILLVFLGLIFLVPLIQKEETAYVIISLYFFWVGLTSMIRGKKYQKDENIFQVTVTGGFIYIILALIIGVLTQIGPTLISIVLGLFIIIYAFTRGFFYQEIANMHGISLYNLVYAGLGLIVLFIPDERFELVKLLFGVIVILMGIMNYFVIVKQLTKNSREAI</sequence>
<organism evidence="1 2">
    <name type="scientific">Vagococcus zengguangii</name>
    <dbReference type="NCBI Taxonomy" id="2571750"/>
    <lineage>
        <taxon>Bacteria</taxon>
        <taxon>Bacillati</taxon>
        <taxon>Bacillota</taxon>
        <taxon>Bacilli</taxon>
        <taxon>Lactobacillales</taxon>
        <taxon>Enterococcaceae</taxon>
        <taxon>Vagococcus</taxon>
    </lineage>
</organism>
<evidence type="ECO:0000313" key="2">
    <source>
        <dbReference type="Proteomes" id="UP000298615"/>
    </source>
</evidence>
<dbReference type="KEGG" id="vao:FA707_01945"/>
<dbReference type="AlphaFoldDB" id="A0A4D7CTV5"/>
<dbReference type="OrthoDB" id="9982526at2"/>
<dbReference type="EMBL" id="CP039712">
    <property type="protein sequence ID" value="QCI85801.1"/>
    <property type="molecule type" value="Genomic_DNA"/>
</dbReference>
<evidence type="ECO:0000313" key="1">
    <source>
        <dbReference type="EMBL" id="QCI85801.1"/>
    </source>
</evidence>
<proteinExistence type="predicted"/>
<keyword evidence="2" id="KW-1185">Reference proteome</keyword>